<sequence>MFVARDVALLLGYQDTDQAIRSHCRAAVSCPVSGTGQVRAAKVIPERDVYRLIMRSRMPNAEAFEEWVVGEVLPSIRRDGGYMAAGPAETPEELMLRALKVAQATVDRQREQLALAQQKADALDRLEGGDGSMCITAAAKVPPRQLSQMLLQKGWTYRRACGRAALGYQDKITAGLLEHKPTRLRRPLCQLRHAPGQSLGGG</sequence>
<comment type="caution">
    <text evidence="3">The sequence shown here is derived from an EMBL/GenBank/DDBJ whole genome shotgun (WGS) entry which is preliminary data.</text>
</comment>
<evidence type="ECO:0000313" key="4">
    <source>
        <dbReference type="Proteomes" id="UP001524547"/>
    </source>
</evidence>
<dbReference type="PANTHER" id="PTHR36180">
    <property type="entry name" value="DNA-BINDING PROTEIN-RELATED-RELATED"/>
    <property type="match status" value="1"/>
</dbReference>
<feature type="domain" description="Bro-N" evidence="2">
    <location>
        <begin position="1"/>
        <end position="80"/>
    </location>
</feature>
<dbReference type="PANTHER" id="PTHR36180:SF2">
    <property type="entry name" value="BRO FAMILY PROTEIN"/>
    <property type="match status" value="1"/>
</dbReference>
<evidence type="ECO:0000313" key="3">
    <source>
        <dbReference type="EMBL" id="MCQ8240543.1"/>
    </source>
</evidence>
<dbReference type="Proteomes" id="UP001524547">
    <property type="component" value="Unassembled WGS sequence"/>
</dbReference>
<organism evidence="3 4">
    <name type="scientific">Rhizosaccharibacter radicis</name>
    <dbReference type="NCBI Taxonomy" id="2782605"/>
    <lineage>
        <taxon>Bacteria</taxon>
        <taxon>Pseudomonadati</taxon>
        <taxon>Pseudomonadota</taxon>
        <taxon>Alphaproteobacteria</taxon>
        <taxon>Acetobacterales</taxon>
        <taxon>Acetobacteraceae</taxon>
        <taxon>Rhizosaccharibacter</taxon>
    </lineage>
</organism>
<protein>
    <submittedName>
        <fullName evidence="3">BRO family protein</fullName>
    </submittedName>
</protein>
<dbReference type="PROSITE" id="PS51750">
    <property type="entry name" value="BRO_N"/>
    <property type="match status" value="1"/>
</dbReference>
<gene>
    <name evidence="3" type="ORF">NFI88_06755</name>
</gene>
<proteinExistence type="predicted"/>
<keyword evidence="4" id="KW-1185">Reference proteome</keyword>
<accession>A0ABT1VW20</accession>
<dbReference type="InterPro" id="IPR005039">
    <property type="entry name" value="Ant_C"/>
</dbReference>
<dbReference type="Pfam" id="PF02498">
    <property type="entry name" value="Bro-N"/>
    <property type="match status" value="1"/>
</dbReference>
<reference evidence="3 4" key="1">
    <citation type="submission" date="2022-06" db="EMBL/GenBank/DDBJ databases">
        <title>Rhizosaccharibacter gen. nov. sp. nov. KSS12, endophytic bacteria isolated from sugarcane.</title>
        <authorList>
            <person name="Pitiwittayakul N."/>
        </authorList>
    </citation>
    <scope>NUCLEOTIDE SEQUENCE [LARGE SCALE GENOMIC DNA]</scope>
    <source>
        <strain evidence="3 4">KSS12</strain>
    </source>
</reference>
<dbReference type="EMBL" id="JAMZEJ010000004">
    <property type="protein sequence ID" value="MCQ8240543.1"/>
    <property type="molecule type" value="Genomic_DNA"/>
</dbReference>
<feature type="coiled-coil region" evidence="1">
    <location>
        <begin position="99"/>
        <end position="126"/>
    </location>
</feature>
<dbReference type="Pfam" id="PF03374">
    <property type="entry name" value="ANT"/>
    <property type="match status" value="1"/>
</dbReference>
<evidence type="ECO:0000259" key="2">
    <source>
        <dbReference type="PROSITE" id="PS51750"/>
    </source>
</evidence>
<dbReference type="SMART" id="SM01040">
    <property type="entry name" value="Bro-N"/>
    <property type="match status" value="1"/>
</dbReference>
<name>A0ABT1VW20_9PROT</name>
<evidence type="ECO:0000256" key="1">
    <source>
        <dbReference type="SAM" id="Coils"/>
    </source>
</evidence>
<keyword evidence="1" id="KW-0175">Coiled coil</keyword>
<dbReference type="InterPro" id="IPR003497">
    <property type="entry name" value="BRO_N_domain"/>
</dbReference>